<organism evidence="1 2">
    <name type="scientific">Paenibacillus alvei</name>
    <name type="common">Bacillus alvei</name>
    <dbReference type="NCBI Taxonomy" id="44250"/>
    <lineage>
        <taxon>Bacteria</taxon>
        <taxon>Bacillati</taxon>
        <taxon>Bacillota</taxon>
        <taxon>Bacilli</taxon>
        <taxon>Bacillales</taxon>
        <taxon>Paenibacillaceae</taxon>
        <taxon>Paenibacillus</taxon>
    </lineage>
</organism>
<dbReference type="InterPro" id="IPR028985">
    <property type="entry name" value="Bacillus_phage_prot-like"/>
</dbReference>
<evidence type="ECO:0000313" key="2">
    <source>
        <dbReference type="Proteomes" id="UP001527090"/>
    </source>
</evidence>
<protein>
    <submittedName>
        <fullName evidence="1">Uncharacterized protein</fullName>
    </submittedName>
</protein>
<accession>A0ABT4EGR1</accession>
<reference evidence="1 2" key="1">
    <citation type="submission" date="2022-05" db="EMBL/GenBank/DDBJ databases">
        <title>Genome Sequencing of Bee-Associated Microbes.</title>
        <authorList>
            <person name="Dunlap C."/>
        </authorList>
    </citation>
    <scope>NUCLEOTIDE SEQUENCE [LARGE SCALE GENOMIC DNA]</scope>
    <source>
        <strain evidence="1 2">NRRL NRS-750</strain>
    </source>
</reference>
<sequence>MAMTRVKAVLTHEQIIEKWDEMTPRERDAWVAEVVYGWDNGMLNDARIAQAYGFDGGMPYYTTNIYTAELVLAKIPGEVYIYRKTTGDFVVSFGYSDEGCPECGEEPFEVLAQGKAPTLSEAICLAALIAKLSESSV</sequence>
<dbReference type="Gene3D" id="3.30.2120.10">
    <property type="entry name" value="Bacillus phage protein-like"/>
    <property type="match status" value="1"/>
</dbReference>
<dbReference type="Proteomes" id="UP001527090">
    <property type="component" value="Unassembled WGS sequence"/>
</dbReference>
<gene>
    <name evidence="1" type="ORF">M5X04_26760</name>
</gene>
<evidence type="ECO:0000313" key="1">
    <source>
        <dbReference type="EMBL" id="MCY9532914.1"/>
    </source>
</evidence>
<proteinExistence type="predicted"/>
<name>A0ABT4EGR1_PAEAL</name>
<keyword evidence="2" id="KW-1185">Reference proteome</keyword>
<dbReference type="EMBL" id="JAMDLY010000024">
    <property type="protein sequence ID" value="MCY9532914.1"/>
    <property type="molecule type" value="Genomic_DNA"/>
</dbReference>
<comment type="caution">
    <text evidence="1">The sequence shown here is derived from an EMBL/GenBank/DDBJ whole genome shotgun (WGS) entry which is preliminary data.</text>
</comment>